<dbReference type="SUPFAM" id="SSF56601">
    <property type="entry name" value="beta-lactamase/transpeptidase-like"/>
    <property type="match status" value="1"/>
</dbReference>
<comment type="caution">
    <text evidence="20">The sequence shown here is derived from an EMBL/GenBank/DDBJ whole genome shotgun (WGS) entry which is preliminary data.</text>
</comment>
<dbReference type="NCBIfam" id="TIGR02074">
    <property type="entry name" value="PBP_1a_fam"/>
    <property type="match status" value="1"/>
</dbReference>
<proteinExistence type="predicted"/>
<feature type="domain" description="Penicillin-binding protein transpeptidase" evidence="18">
    <location>
        <begin position="370"/>
        <end position="649"/>
    </location>
</feature>
<sequence length="869" mass="94576">MDLEKPTNKQTTTSTKSKPQGSNKGSKKKGFSFRKLIMGTIIAGILAVICALAIYIVVIMSGFKILESNIDKIETTNESTLIYAQEEGKDKDGKDKPPTEISKIYKGENRESVNIKDVPERLKQAFIATEDRRFEQHAGVDFWAIGRALVKDVIHMSAVEGGSTITQQLAKNVFLSSEKTAFRKGTEMSIAFALDEKYTKDEILERYLNRIFFGSNAYGIKAAAKVYFGKSNLNDLKIWEMATLAALPKAPSKYSPIKNPDLSKERRAVVLRLMTDQGYITEAERVEAAAVDYVAPAASTQGSQVYASYVDYVMNEAEDMYGIDEDELLTKGYRIYTSMNVNAQKVMEQTYANPKFFQADASDGEKIQSAMVIMDNKTGGLMAMIGGRDYKSRGFSRVYSKRQPGSSFKPIAAYGPALESGNYTPYSMMDDTQTSFGNGTYTPRNYDRITHGQVTMFEAVKKSYNLAPVWLLDQIKVTTALKFAEKLGIKLNEKNDRNLAIALGGLSDGVSPLQMAAAYTAFANQGVQNKTHAILRITDAHDKEIAVYKPEKKQVIQPKTSYYMTLLLQGVVEKGGTGTQAKMNRPVAGKTGTTGLDIKGLEKYDRDVWFVGYTPEWTAAVWEGFDKVDAKHYVTIGSGSPSSIFKEVMTKSLDGRPVTNFVKPEGVQDLTEPPSGIADLVAVYVPETKLVQVTWASQGDKIAYRLFRKGANEPEAKMIIQTPTPGINDTSMSRGDTYQYYVVPLNLETNIEGAKSNVATVEIPKDDTLPGGVSPSPSPGVSPLPSPSPSPGNGKDPLVPSPSPGTKPTPSPTPSGKPGTSPTPSPTANPNPNPSPSPSPSPSPANKPVDGPADKPKDGKEDALAPKAQ</sequence>
<evidence type="ECO:0000256" key="10">
    <source>
        <dbReference type="ARBA" id="ARBA00022989"/>
    </source>
</evidence>
<keyword evidence="11 17" id="KW-0472">Membrane</keyword>
<evidence type="ECO:0000256" key="7">
    <source>
        <dbReference type="ARBA" id="ARBA00022801"/>
    </source>
</evidence>
<evidence type="ECO:0000256" key="15">
    <source>
        <dbReference type="ARBA" id="ARBA00049902"/>
    </source>
</evidence>
<evidence type="ECO:0000313" key="21">
    <source>
        <dbReference type="Proteomes" id="UP000615455"/>
    </source>
</evidence>
<dbReference type="InterPro" id="IPR023346">
    <property type="entry name" value="Lysozyme-like_dom_sf"/>
</dbReference>
<keyword evidence="7" id="KW-0378">Hydrolase</keyword>
<feature type="compositionally biased region" description="Low complexity" evidence="16">
    <location>
        <begin position="8"/>
        <end position="24"/>
    </location>
</feature>
<dbReference type="Gene3D" id="2.60.40.10">
    <property type="entry name" value="Immunoglobulins"/>
    <property type="match status" value="1"/>
</dbReference>
<evidence type="ECO:0000256" key="12">
    <source>
        <dbReference type="ARBA" id="ARBA00023268"/>
    </source>
</evidence>
<keyword evidence="3" id="KW-0645">Protease</keyword>
<dbReference type="InterPro" id="IPR001460">
    <property type="entry name" value="PCN-bd_Tpept"/>
</dbReference>
<feature type="region of interest" description="Disordered" evidence="16">
    <location>
        <begin position="1"/>
        <end position="28"/>
    </location>
</feature>
<feature type="compositionally biased region" description="Pro residues" evidence="16">
    <location>
        <begin position="799"/>
        <end position="845"/>
    </location>
</feature>
<keyword evidence="1" id="KW-1003">Cell membrane</keyword>
<keyword evidence="13" id="KW-0961">Cell wall biogenesis/degradation</keyword>
<feature type="region of interest" description="Disordered" evidence="16">
    <location>
        <begin position="764"/>
        <end position="869"/>
    </location>
</feature>
<keyword evidence="10 17" id="KW-1133">Transmembrane helix</keyword>
<evidence type="ECO:0000256" key="1">
    <source>
        <dbReference type="ARBA" id="ARBA00022475"/>
    </source>
</evidence>
<dbReference type="InterPro" id="IPR050396">
    <property type="entry name" value="Glycosyltr_51/Transpeptidase"/>
</dbReference>
<feature type="compositionally biased region" description="Pro residues" evidence="16">
    <location>
        <begin position="776"/>
        <end position="790"/>
    </location>
</feature>
<evidence type="ECO:0000256" key="16">
    <source>
        <dbReference type="SAM" id="MobiDB-lite"/>
    </source>
</evidence>
<dbReference type="Pfam" id="PF00905">
    <property type="entry name" value="Transpeptidase"/>
    <property type="match status" value="1"/>
</dbReference>
<evidence type="ECO:0000313" key="20">
    <source>
        <dbReference type="EMBL" id="GFZ90208.1"/>
    </source>
</evidence>
<evidence type="ECO:0000256" key="3">
    <source>
        <dbReference type="ARBA" id="ARBA00022670"/>
    </source>
</evidence>
<dbReference type="PANTHER" id="PTHR32282">
    <property type="entry name" value="BINDING PROTEIN TRANSPEPTIDASE, PUTATIVE-RELATED"/>
    <property type="match status" value="1"/>
</dbReference>
<feature type="compositionally biased region" description="Basic and acidic residues" evidence="16">
    <location>
        <begin position="852"/>
        <end position="869"/>
    </location>
</feature>
<dbReference type="PANTHER" id="PTHR32282:SF32">
    <property type="entry name" value="PENICILLIN-BINDING PROTEIN 2A"/>
    <property type="match status" value="1"/>
</dbReference>
<dbReference type="InterPro" id="IPR036950">
    <property type="entry name" value="PBP_transglycosylase"/>
</dbReference>
<dbReference type="Pfam" id="PF00912">
    <property type="entry name" value="Transgly"/>
    <property type="match status" value="1"/>
</dbReference>
<evidence type="ECO:0000256" key="9">
    <source>
        <dbReference type="ARBA" id="ARBA00022984"/>
    </source>
</evidence>
<evidence type="ECO:0000256" key="8">
    <source>
        <dbReference type="ARBA" id="ARBA00022960"/>
    </source>
</evidence>
<keyword evidence="6 17" id="KW-0812">Transmembrane</keyword>
<keyword evidence="9" id="KW-0573">Peptidoglycan synthesis</keyword>
<name>A0ABQ1EW80_9BACL</name>
<dbReference type="Gene3D" id="1.10.3810.10">
    <property type="entry name" value="Biosynthetic peptidoglycan transglycosylase-like"/>
    <property type="match status" value="1"/>
</dbReference>
<reference evidence="21" key="1">
    <citation type="journal article" date="2019" name="Int. J. Syst. Evol. Microbiol.">
        <title>The Global Catalogue of Microorganisms (GCM) 10K type strain sequencing project: providing services to taxonomists for standard genome sequencing and annotation.</title>
        <authorList>
            <consortium name="The Broad Institute Genomics Platform"/>
            <consortium name="The Broad Institute Genome Sequencing Center for Infectious Disease"/>
            <person name="Wu L."/>
            <person name="Ma J."/>
        </authorList>
    </citation>
    <scope>NUCLEOTIDE SEQUENCE [LARGE SCALE GENOMIC DNA]</scope>
    <source>
        <strain evidence="21">CGMCC 1.15043</strain>
    </source>
</reference>
<dbReference type="Proteomes" id="UP000615455">
    <property type="component" value="Unassembled WGS sequence"/>
</dbReference>
<evidence type="ECO:0000259" key="19">
    <source>
        <dbReference type="Pfam" id="PF00912"/>
    </source>
</evidence>
<evidence type="ECO:0000256" key="6">
    <source>
        <dbReference type="ARBA" id="ARBA00022692"/>
    </source>
</evidence>
<evidence type="ECO:0000256" key="11">
    <source>
        <dbReference type="ARBA" id="ARBA00023136"/>
    </source>
</evidence>
<dbReference type="InterPro" id="IPR013783">
    <property type="entry name" value="Ig-like_fold"/>
</dbReference>
<evidence type="ECO:0000256" key="13">
    <source>
        <dbReference type="ARBA" id="ARBA00023316"/>
    </source>
</evidence>
<evidence type="ECO:0000256" key="4">
    <source>
        <dbReference type="ARBA" id="ARBA00022676"/>
    </source>
</evidence>
<protein>
    <submittedName>
        <fullName evidence="20">Penicillin-binding protein 1F</fullName>
    </submittedName>
</protein>
<keyword evidence="21" id="KW-1185">Reference proteome</keyword>
<comment type="catalytic activity">
    <reaction evidence="14">
        <text>Preferential cleavage: (Ac)2-L-Lys-D-Ala-|-D-Ala. Also transpeptidation of peptidyl-alanyl moieties that are N-acyl substituents of D-alanine.</text>
        <dbReference type="EC" id="3.4.16.4"/>
    </reaction>
</comment>
<keyword evidence="8" id="KW-0133">Cell shape</keyword>
<evidence type="ECO:0000256" key="5">
    <source>
        <dbReference type="ARBA" id="ARBA00022679"/>
    </source>
</evidence>
<gene>
    <name evidence="20" type="primary">pbpF</name>
    <name evidence="20" type="ORF">GCM10008018_40560</name>
</gene>
<evidence type="ECO:0000256" key="17">
    <source>
        <dbReference type="SAM" id="Phobius"/>
    </source>
</evidence>
<feature type="transmembrane region" description="Helical" evidence="17">
    <location>
        <begin position="36"/>
        <end position="63"/>
    </location>
</feature>
<keyword evidence="4" id="KW-0328">Glycosyltransferase</keyword>
<accession>A0ABQ1EW80</accession>
<organism evidence="20 21">
    <name type="scientific">Paenibacillus marchantiophytorum</name>
    <dbReference type="NCBI Taxonomy" id="1619310"/>
    <lineage>
        <taxon>Bacteria</taxon>
        <taxon>Bacillati</taxon>
        <taxon>Bacillota</taxon>
        <taxon>Bacilli</taxon>
        <taxon>Bacillales</taxon>
        <taxon>Paenibacillaceae</taxon>
        <taxon>Paenibacillus</taxon>
    </lineage>
</organism>
<dbReference type="InterPro" id="IPR012338">
    <property type="entry name" value="Beta-lactam/transpept-like"/>
</dbReference>
<dbReference type="EMBL" id="BMHE01000022">
    <property type="protein sequence ID" value="GFZ90208.1"/>
    <property type="molecule type" value="Genomic_DNA"/>
</dbReference>
<keyword evidence="5" id="KW-0808">Transferase</keyword>
<keyword evidence="2" id="KW-0121">Carboxypeptidase</keyword>
<dbReference type="InterPro" id="IPR001264">
    <property type="entry name" value="Glyco_trans_51"/>
</dbReference>
<dbReference type="Gene3D" id="3.40.710.10">
    <property type="entry name" value="DD-peptidase/beta-lactamase superfamily"/>
    <property type="match status" value="1"/>
</dbReference>
<dbReference type="SUPFAM" id="SSF53955">
    <property type="entry name" value="Lysozyme-like"/>
    <property type="match status" value="1"/>
</dbReference>
<evidence type="ECO:0000256" key="2">
    <source>
        <dbReference type="ARBA" id="ARBA00022645"/>
    </source>
</evidence>
<comment type="catalytic activity">
    <reaction evidence="15">
        <text>[GlcNAc-(1-&gt;4)-Mur2Ac(oyl-L-Ala-gamma-D-Glu-L-Lys-D-Ala-D-Ala)](n)-di-trans,octa-cis-undecaprenyl diphosphate + beta-D-GlcNAc-(1-&gt;4)-Mur2Ac(oyl-L-Ala-gamma-D-Glu-L-Lys-D-Ala-D-Ala)-di-trans,octa-cis-undecaprenyl diphosphate = [GlcNAc-(1-&gt;4)-Mur2Ac(oyl-L-Ala-gamma-D-Glu-L-Lys-D-Ala-D-Ala)](n+1)-di-trans,octa-cis-undecaprenyl diphosphate + di-trans,octa-cis-undecaprenyl diphosphate + H(+)</text>
        <dbReference type="Rhea" id="RHEA:23708"/>
        <dbReference type="Rhea" id="RHEA-COMP:9602"/>
        <dbReference type="Rhea" id="RHEA-COMP:9603"/>
        <dbReference type="ChEBI" id="CHEBI:15378"/>
        <dbReference type="ChEBI" id="CHEBI:58405"/>
        <dbReference type="ChEBI" id="CHEBI:60033"/>
        <dbReference type="ChEBI" id="CHEBI:78435"/>
        <dbReference type="EC" id="2.4.99.28"/>
    </reaction>
</comment>
<keyword evidence="12" id="KW-0511">Multifunctional enzyme</keyword>
<evidence type="ECO:0000259" key="18">
    <source>
        <dbReference type="Pfam" id="PF00905"/>
    </source>
</evidence>
<feature type="domain" description="Glycosyl transferase family 51" evidence="19">
    <location>
        <begin position="100"/>
        <end position="274"/>
    </location>
</feature>
<evidence type="ECO:0000256" key="14">
    <source>
        <dbReference type="ARBA" id="ARBA00034000"/>
    </source>
</evidence>